<reference evidence="15" key="1">
    <citation type="submission" date="2021-04" db="EMBL/GenBank/DDBJ databases">
        <authorList>
            <consortium name="Molecular Ecology Group"/>
        </authorList>
    </citation>
    <scope>NUCLEOTIDE SEQUENCE</scope>
</reference>
<dbReference type="OrthoDB" id="275353at2759"/>
<dbReference type="GO" id="GO:0006096">
    <property type="term" value="P:glycolytic process"/>
    <property type="evidence" value="ECO:0007669"/>
    <property type="project" value="UniProtKB-KW"/>
</dbReference>
<comment type="cofactor">
    <cofactor evidence="1">
        <name>Mg(2+)</name>
        <dbReference type="ChEBI" id="CHEBI:18420"/>
    </cofactor>
</comment>
<keyword evidence="8 13" id="KW-0418">Kinase</keyword>
<keyword evidence="5 13" id="KW-0808">Transferase</keyword>
<protein>
    <recommendedName>
        <fullName evidence="4 13">Phosphoglycerate kinase</fullName>
        <ecNumber evidence="4 13">2.7.2.3</ecNumber>
    </recommendedName>
</protein>
<name>A0A8S4ADN3_9EUPU</name>
<dbReference type="PANTHER" id="PTHR11406:SF0">
    <property type="entry name" value="PHOSPHOGLYCERATE KINASE"/>
    <property type="match status" value="1"/>
</dbReference>
<keyword evidence="6" id="KW-0479">Metal-binding</keyword>
<evidence type="ECO:0000256" key="14">
    <source>
        <dbReference type="RuleBase" id="RU000696"/>
    </source>
</evidence>
<evidence type="ECO:0000256" key="13">
    <source>
        <dbReference type="RuleBase" id="RU000532"/>
    </source>
</evidence>
<dbReference type="Proteomes" id="UP000678393">
    <property type="component" value="Unassembled WGS sequence"/>
</dbReference>
<evidence type="ECO:0000256" key="11">
    <source>
        <dbReference type="ARBA" id="ARBA00023152"/>
    </source>
</evidence>
<evidence type="ECO:0000256" key="2">
    <source>
        <dbReference type="ARBA" id="ARBA00004838"/>
    </source>
</evidence>
<dbReference type="InterPro" id="IPR015824">
    <property type="entry name" value="Phosphoglycerate_kinase_N"/>
</dbReference>
<evidence type="ECO:0000256" key="1">
    <source>
        <dbReference type="ARBA" id="ARBA00001946"/>
    </source>
</evidence>
<dbReference type="PIRSF" id="PIRSF000724">
    <property type="entry name" value="Pgk"/>
    <property type="match status" value="1"/>
</dbReference>
<gene>
    <name evidence="15" type="ORF">CUNI_LOCUS21699</name>
</gene>
<feature type="non-terminal residue" evidence="15">
    <location>
        <position position="1"/>
    </location>
</feature>
<comment type="similarity">
    <text evidence="3 13">Belongs to the phosphoglycerate kinase family.</text>
</comment>
<keyword evidence="7" id="KW-0547">Nucleotide-binding</keyword>
<feature type="binding site" evidence="12">
    <location>
        <position position="216"/>
    </location>
    <ligand>
        <name>ATP</name>
        <dbReference type="ChEBI" id="CHEBI:30616"/>
    </ligand>
</feature>
<dbReference type="SUPFAM" id="SSF53748">
    <property type="entry name" value="Phosphoglycerate kinase"/>
    <property type="match status" value="1"/>
</dbReference>
<evidence type="ECO:0000256" key="6">
    <source>
        <dbReference type="ARBA" id="ARBA00022723"/>
    </source>
</evidence>
<dbReference type="InterPro" id="IPR036043">
    <property type="entry name" value="Phosphoglycerate_kinase_sf"/>
</dbReference>
<dbReference type="EMBL" id="CAJHNH020008495">
    <property type="protein sequence ID" value="CAG5136141.1"/>
    <property type="molecule type" value="Genomic_DNA"/>
</dbReference>
<dbReference type="PRINTS" id="PR00477">
    <property type="entry name" value="PHGLYCKINASE"/>
</dbReference>
<dbReference type="FunFam" id="3.40.50.1260:FF:000031">
    <property type="entry name" value="Phosphoglycerate kinase 1"/>
    <property type="match status" value="1"/>
</dbReference>
<feature type="binding site" evidence="12">
    <location>
        <position position="340"/>
    </location>
    <ligand>
        <name>ATP</name>
        <dbReference type="ChEBI" id="CHEBI:30616"/>
    </ligand>
</feature>
<proteinExistence type="inferred from homology"/>
<keyword evidence="11" id="KW-0324">Glycolysis</keyword>
<dbReference type="GO" id="GO:0046872">
    <property type="term" value="F:metal ion binding"/>
    <property type="evidence" value="ECO:0007669"/>
    <property type="project" value="UniProtKB-KW"/>
</dbReference>
<evidence type="ECO:0000313" key="16">
    <source>
        <dbReference type="Proteomes" id="UP000678393"/>
    </source>
</evidence>
<dbReference type="GO" id="GO:0004618">
    <property type="term" value="F:phosphoglycerate kinase activity"/>
    <property type="evidence" value="ECO:0007669"/>
    <property type="project" value="UniProtKB-EC"/>
</dbReference>
<sequence>SMFDCFCLQCVMNTLSVDQCFFYDKRVVIRIDFDVPIHDGKIVSDKKIRDALPTILHVLNQGAKSAVLISHLDCPNGQPVAQYSLEPVAIKLERLLDHQVIFLDDCVGEQVEIKCADPSPGSVFLLENLRFHHEEVGSHIDSLGKRTQSLSRLGDIFINDAFETCHTRHSSVVGIDLPVKAAGFQVMRELQFFHSFLYEPRRPFLAMVGGLLLTDKIPLFDHLLDLADDIIIAGGLAFTFLKVLHGISIGRSVYDEQAASLVPIIVDRARIKHIHIHLPRDIVVASKFDPLADTRTINMPAGIPDGWIGLDIGVKTQKIFADVIGRARTILWHGPPGVYEMDSCSKGTEQTVKAVVK</sequence>
<feature type="non-terminal residue" evidence="15">
    <location>
        <position position="357"/>
    </location>
</feature>
<keyword evidence="9 12" id="KW-0067">ATP-binding</keyword>
<dbReference type="Pfam" id="PF00162">
    <property type="entry name" value="PGK"/>
    <property type="match status" value="1"/>
</dbReference>
<dbReference type="PANTHER" id="PTHR11406">
    <property type="entry name" value="PHOSPHOGLYCERATE KINASE"/>
    <property type="match status" value="1"/>
</dbReference>
<evidence type="ECO:0000256" key="5">
    <source>
        <dbReference type="ARBA" id="ARBA00022679"/>
    </source>
</evidence>
<organism evidence="15 16">
    <name type="scientific">Candidula unifasciata</name>
    <dbReference type="NCBI Taxonomy" id="100452"/>
    <lineage>
        <taxon>Eukaryota</taxon>
        <taxon>Metazoa</taxon>
        <taxon>Spiralia</taxon>
        <taxon>Lophotrochozoa</taxon>
        <taxon>Mollusca</taxon>
        <taxon>Gastropoda</taxon>
        <taxon>Heterobranchia</taxon>
        <taxon>Euthyneura</taxon>
        <taxon>Panpulmonata</taxon>
        <taxon>Eupulmonata</taxon>
        <taxon>Stylommatophora</taxon>
        <taxon>Helicina</taxon>
        <taxon>Helicoidea</taxon>
        <taxon>Geomitridae</taxon>
        <taxon>Candidula</taxon>
    </lineage>
</organism>
<evidence type="ECO:0000313" key="15">
    <source>
        <dbReference type="EMBL" id="CAG5136141.1"/>
    </source>
</evidence>
<evidence type="ECO:0000256" key="4">
    <source>
        <dbReference type="ARBA" id="ARBA00013061"/>
    </source>
</evidence>
<evidence type="ECO:0000256" key="3">
    <source>
        <dbReference type="ARBA" id="ARBA00008982"/>
    </source>
</evidence>
<keyword evidence="10" id="KW-0460">Magnesium</keyword>
<dbReference type="Gene3D" id="3.40.50.1260">
    <property type="entry name" value="Phosphoglycerate kinase, N-terminal domain"/>
    <property type="match status" value="3"/>
</dbReference>
<comment type="catalytic activity">
    <reaction evidence="13">
        <text>(2R)-3-phosphoglycerate + ATP = (2R)-3-phospho-glyceroyl phosphate + ADP</text>
        <dbReference type="Rhea" id="RHEA:14801"/>
        <dbReference type="ChEBI" id="CHEBI:30616"/>
        <dbReference type="ChEBI" id="CHEBI:57604"/>
        <dbReference type="ChEBI" id="CHEBI:58272"/>
        <dbReference type="ChEBI" id="CHEBI:456216"/>
        <dbReference type="EC" id="2.7.2.3"/>
    </reaction>
</comment>
<comment type="pathway">
    <text evidence="2 13">Carbohydrate degradation; glycolysis; pyruvate from D-glyceraldehyde 3-phosphate: step 2/5.</text>
</comment>
<comment type="caution">
    <text evidence="15">The sequence shown here is derived from an EMBL/GenBank/DDBJ whole genome shotgun (WGS) entry which is preliminary data.</text>
</comment>
<evidence type="ECO:0000256" key="8">
    <source>
        <dbReference type="ARBA" id="ARBA00022777"/>
    </source>
</evidence>
<keyword evidence="16" id="KW-1185">Reference proteome</keyword>
<evidence type="ECO:0000256" key="10">
    <source>
        <dbReference type="ARBA" id="ARBA00022842"/>
    </source>
</evidence>
<dbReference type="GO" id="GO:0005524">
    <property type="term" value="F:ATP binding"/>
    <property type="evidence" value="ECO:0007669"/>
    <property type="project" value="UniProtKB-KW"/>
</dbReference>
<comment type="subunit">
    <text evidence="14">Monomer.</text>
</comment>
<evidence type="ECO:0000256" key="9">
    <source>
        <dbReference type="ARBA" id="ARBA00022840"/>
    </source>
</evidence>
<dbReference type="EC" id="2.7.2.3" evidence="4 13"/>
<accession>A0A8S4ADN3</accession>
<dbReference type="GO" id="GO:0006094">
    <property type="term" value="P:gluconeogenesis"/>
    <property type="evidence" value="ECO:0007669"/>
    <property type="project" value="TreeGrafter"/>
</dbReference>
<evidence type="ECO:0000256" key="12">
    <source>
        <dbReference type="PIRSR" id="PIRSR000724-2"/>
    </source>
</evidence>
<dbReference type="AlphaFoldDB" id="A0A8S4ADN3"/>
<dbReference type="InterPro" id="IPR001576">
    <property type="entry name" value="Phosphoglycerate_kinase"/>
</dbReference>
<evidence type="ECO:0000256" key="7">
    <source>
        <dbReference type="ARBA" id="ARBA00022741"/>
    </source>
</evidence>
<dbReference type="GO" id="GO:0005829">
    <property type="term" value="C:cytosol"/>
    <property type="evidence" value="ECO:0007669"/>
    <property type="project" value="TreeGrafter"/>
</dbReference>
<dbReference type="GO" id="GO:0043531">
    <property type="term" value="F:ADP binding"/>
    <property type="evidence" value="ECO:0007669"/>
    <property type="project" value="TreeGrafter"/>
</dbReference>